<keyword evidence="9" id="KW-1185">Reference proteome</keyword>
<dbReference type="InterPro" id="IPR013024">
    <property type="entry name" value="GGCT-like"/>
</dbReference>
<dbReference type="EMBL" id="CAJOBC010001716">
    <property type="protein sequence ID" value="CAF3694696.1"/>
    <property type="molecule type" value="Genomic_DNA"/>
</dbReference>
<evidence type="ECO:0000256" key="5">
    <source>
        <dbReference type="ARBA" id="ARBA00045227"/>
    </source>
</evidence>
<evidence type="ECO:0000313" key="9">
    <source>
        <dbReference type="Proteomes" id="UP000663829"/>
    </source>
</evidence>
<comment type="function">
    <text evidence="5">Catalyzes the cleavage of glutathione into 5-oxo-L-proline and a Cys-Gly dipeptide. Acts specifically on glutathione, but not on other gamma-glutamyl peptides.</text>
</comment>
<reference evidence="7" key="1">
    <citation type="submission" date="2021-02" db="EMBL/GenBank/DDBJ databases">
        <authorList>
            <person name="Nowell W R."/>
        </authorList>
    </citation>
    <scope>NUCLEOTIDE SEQUENCE</scope>
</reference>
<dbReference type="Proteomes" id="UP000663829">
    <property type="component" value="Unassembled WGS sequence"/>
</dbReference>
<evidence type="ECO:0000256" key="1">
    <source>
        <dbReference type="ARBA" id="ARBA00009662"/>
    </source>
</evidence>
<dbReference type="AlphaFoldDB" id="A0A814AGK4"/>
<keyword evidence="3" id="KW-0456">Lyase</keyword>
<dbReference type="CDD" id="cd06661">
    <property type="entry name" value="GGCT_like"/>
    <property type="match status" value="1"/>
</dbReference>
<dbReference type="OrthoDB" id="1933483at2759"/>
<dbReference type="GO" id="GO:0005737">
    <property type="term" value="C:cytoplasm"/>
    <property type="evidence" value="ECO:0007669"/>
    <property type="project" value="TreeGrafter"/>
</dbReference>
<comment type="catalytic activity">
    <reaction evidence="6">
        <text>glutathione = L-cysteinylglycine + 5-oxo-L-proline</text>
        <dbReference type="Rhea" id="RHEA:47724"/>
        <dbReference type="ChEBI" id="CHEBI:57925"/>
        <dbReference type="ChEBI" id="CHEBI:58402"/>
        <dbReference type="ChEBI" id="CHEBI:61694"/>
        <dbReference type="EC" id="4.3.2.7"/>
    </reaction>
</comment>
<dbReference type="GO" id="GO:0061928">
    <property type="term" value="F:glutathione specific gamma-glutamylcyclotransferase activity"/>
    <property type="evidence" value="ECO:0007669"/>
    <property type="project" value="UniProtKB-EC"/>
</dbReference>
<evidence type="ECO:0000313" key="8">
    <source>
        <dbReference type="EMBL" id="CAF3694696.1"/>
    </source>
</evidence>
<accession>A0A814AGK4</accession>
<sequence length="187" mass="21599">MWIFGYGSLVWRPDFAYMMRLEGYVKGYKRRFFQLSEDHRGVPGKPGRVVSLIPTNSDNDVVWGAAYLIKDSDQNTVRHILDEREKDGYTIIKTKFYFLDNQITDHSFNSPLDVESYLAHSDNPFWAGETASMEQIATQIAFAEGPSGKNSEYLFKLADAMRRMALDDSADEHLFTLERLVRQILKQ</sequence>
<dbReference type="Gene3D" id="3.10.490.10">
    <property type="entry name" value="Gamma-glutamyl cyclotransferase-like"/>
    <property type="match status" value="1"/>
</dbReference>
<dbReference type="EC" id="4.3.2.7" evidence="2"/>
<protein>
    <recommendedName>
        <fullName evidence="2">glutathione-specific gamma-glutamylcyclotransferase</fullName>
        <ecNumber evidence="2">4.3.2.7</ecNumber>
    </recommendedName>
    <alternativeName>
        <fullName evidence="4">Cation transport regulator-like protein 2</fullName>
    </alternativeName>
</protein>
<proteinExistence type="inferred from homology"/>
<evidence type="ECO:0000256" key="6">
    <source>
        <dbReference type="ARBA" id="ARBA00048073"/>
    </source>
</evidence>
<dbReference type="GO" id="GO:0006751">
    <property type="term" value="P:glutathione catabolic process"/>
    <property type="evidence" value="ECO:0007669"/>
    <property type="project" value="InterPro"/>
</dbReference>
<organism evidence="7 9">
    <name type="scientific">Didymodactylos carnosus</name>
    <dbReference type="NCBI Taxonomy" id="1234261"/>
    <lineage>
        <taxon>Eukaryota</taxon>
        <taxon>Metazoa</taxon>
        <taxon>Spiralia</taxon>
        <taxon>Gnathifera</taxon>
        <taxon>Rotifera</taxon>
        <taxon>Eurotatoria</taxon>
        <taxon>Bdelloidea</taxon>
        <taxon>Philodinida</taxon>
        <taxon>Philodinidae</taxon>
        <taxon>Didymodactylos</taxon>
    </lineage>
</organism>
<gene>
    <name evidence="7" type="ORF">GPM918_LOCUS9307</name>
    <name evidence="8" type="ORF">SRO942_LOCUS9308</name>
</gene>
<dbReference type="EMBL" id="CAJNOQ010001716">
    <property type="protein sequence ID" value="CAF0914212.1"/>
    <property type="molecule type" value="Genomic_DNA"/>
</dbReference>
<dbReference type="PANTHER" id="PTHR12192">
    <property type="entry name" value="CATION TRANSPORT PROTEIN CHAC-RELATED"/>
    <property type="match status" value="1"/>
</dbReference>
<dbReference type="InterPro" id="IPR006840">
    <property type="entry name" value="ChaC"/>
</dbReference>
<evidence type="ECO:0000256" key="2">
    <source>
        <dbReference type="ARBA" id="ARBA00012344"/>
    </source>
</evidence>
<evidence type="ECO:0000313" key="7">
    <source>
        <dbReference type="EMBL" id="CAF0914212.1"/>
    </source>
</evidence>
<dbReference type="SUPFAM" id="SSF110857">
    <property type="entry name" value="Gamma-glutamyl cyclotransferase-like"/>
    <property type="match status" value="1"/>
</dbReference>
<dbReference type="InterPro" id="IPR036568">
    <property type="entry name" value="GGCT-like_sf"/>
</dbReference>
<evidence type="ECO:0000256" key="4">
    <source>
        <dbReference type="ARBA" id="ARBA00043195"/>
    </source>
</evidence>
<dbReference type="Proteomes" id="UP000681722">
    <property type="component" value="Unassembled WGS sequence"/>
</dbReference>
<comment type="similarity">
    <text evidence="1">Belongs to the gamma-glutamylcyclotransferase family. ChaC subfamily.</text>
</comment>
<comment type="caution">
    <text evidence="7">The sequence shown here is derived from an EMBL/GenBank/DDBJ whole genome shotgun (WGS) entry which is preliminary data.</text>
</comment>
<name>A0A814AGK4_9BILA</name>
<evidence type="ECO:0000256" key="3">
    <source>
        <dbReference type="ARBA" id="ARBA00023239"/>
    </source>
</evidence>
<dbReference type="Pfam" id="PF04752">
    <property type="entry name" value="ChaC"/>
    <property type="match status" value="1"/>
</dbReference>
<dbReference type="PANTHER" id="PTHR12192:SF2">
    <property type="entry name" value="GLUTATHIONE-SPECIFIC GAMMA-GLUTAMYLCYCLOTRANSFERASE 2"/>
    <property type="match status" value="1"/>
</dbReference>